<name>A0A839QKW9_9MICC</name>
<evidence type="ECO:0000313" key="1">
    <source>
        <dbReference type="EMBL" id="MBB2995225.1"/>
    </source>
</evidence>
<dbReference type="GO" id="GO:0016301">
    <property type="term" value="F:kinase activity"/>
    <property type="evidence" value="ECO:0007669"/>
    <property type="project" value="UniProtKB-KW"/>
</dbReference>
<evidence type="ECO:0000313" key="2">
    <source>
        <dbReference type="Proteomes" id="UP000523000"/>
    </source>
</evidence>
<organism evidence="1 2">
    <name type="scientific">Paeniglutamicibacter cryotolerans</name>
    <dbReference type="NCBI Taxonomy" id="670079"/>
    <lineage>
        <taxon>Bacteria</taxon>
        <taxon>Bacillati</taxon>
        <taxon>Actinomycetota</taxon>
        <taxon>Actinomycetes</taxon>
        <taxon>Micrococcales</taxon>
        <taxon>Micrococcaceae</taxon>
        <taxon>Paeniglutamicibacter</taxon>
    </lineage>
</organism>
<dbReference type="RefSeq" id="WP_183510521.1">
    <property type="nucleotide sequence ID" value="NZ_BAABGK010000022.1"/>
</dbReference>
<dbReference type="AlphaFoldDB" id="A0A839QKW9"/>
<proteinExistence type="predicted"/>
<keyword evidence="1" id="KW-0418">Kinase</keyword>
<accession>A0A839QKW9</accession>
<keyword evidence="1" id="KW-0808">Transferase</keyword>
<protein>
    <submittedName>
        <fullName evidence="1">Signal transduction histidine kinase</fullName>
    </submittedName>
</protein>
<dbReference type="Proteomes" id="UP000523000">
    <property type="component" value="Unassembled WGS sequence"/>
</dbReference>
<sequence length="178" mass="18993">MVASRIFGSLFGGTPRGGIPEPGVPAGAPAAAQDDDSLLAAALDQLLATVRGSGDRLPGIISSQLRQLDDLLHPLADYIKSQGASTEQRVLLAAMVGDYISTPLNTYLLTGQADRQEDSRTTRLFAGQLAVLHSTALDLDHQVRSGAITELSTHARFLQDKFNTTALTLRDEGNRWPS</sequence>
<gene>
    <name evidence="1" type="ORF">E9229_001416</name>
</gene>
<comment type="caution">
    <text evidence="1">The sequence shown here is derived from an EMBL/GenBank/DDBJ whole genome shotgun (WGS) entry which is preliminary data.</text>
</comment>
<reference evidence="1 2" key="1">
    <citation type="submission" date="2020-08" db="EMBL/GenBank/DDBJ databases">
        <title>Sequencing the genomes of 1000 actinobacteria strains.</title>
        <authorList>
            <person name="Klenk H.-P."/>
        </authorList>
    </citation>
    <scope>NUCLEOTIDE SEQUENCE [LARGE SCALE GENOMIC DNA]</scope>
    <source>
        <strain evidence="1 2">DSM 22826</strain>
    </source>
</reference>
<dbReference type="EMBL" id="JACHVS010000001">
    <property type="protein sequence ID" value="MBB2995225.1"/>
    <property type="molecule type" value="Genomic_DNA"/>
</dbReference>
<keyword evidence="2" id="KW-1185">Reference proteome</keyword>